<keyword evidence="4 11" id="KW-0808">Transferase</keyword>
<evidence type="ECO:0000313" key="11">
    <source>
        <dbReference type="EMBL" id="AEH11653.1"/>
    </source>
</evidence>
<proteinExistence type="inferred from homology"/>
<dbReference type="PANTHER" id="PTHR43398">
    <property type="entry name" value="DOLICHOL-PHOSPHATE MANNOSYLTRANSFERASE SUBUNIT 1"/>
    <property type="match status" value="1"/>
</dbReference>
<reference evidence="11 12" key="1">
    <citation type="submission" date="2011-05" db="EMBL/GenBank/DDBJ databases">
        <title>Complete sequence of chromosome of Frankia symbiont of Datisca glomerata.</title>
        <authorList>
            <consortium name="US DOE Joint Genome Institute"/>
            <person name="Lucas S."/>
            <person name="Han J."/>
            <person name="Lapidus A."/>
            <person name="Cheng J.-F."/>
            <person name="Goodwin L."/>
            <person name="Pitluck S."/>
            <person name="Peters L."/>
            <person name="Mikhailova N."/>
            <person name="Chertkov O."/>
            <person name="Teshima H."/>
            <person name="Han C."/>
            <person name="Tapia R."/>
            <person name="Land M."/>
            <person name="Hauser L."/>
            <person name="Kyrpides N."/>
            <person name="Ivanova N."/>
            <person name="Pagani I."/>
            <person name="Berry A."/>
            <person name="Pawlowski K."/>
            <person name="Persson T."/>
            <person name="Vanden Heuvel B."/>
            <person name="Benson D."/>
            <person name="Woyke T."/>
        </authorList>
    </citation>
    <scope>NUCLEOTIDE SEQUENCE [LARGE SCALE GENOMIC DNA]</scope>
    <source>
        <strain evidence="12">4085684</strain>
    </source>
</reference>
<dbReference type="GO" id="GO:0000271">
    <property type="term" value="P:polysaccharide biosynthetic process"/>
    <property type="evidence" value="ECO:0007669"/>
    <property type="project" value="InterPro"/>
</dbReference>
<evidence type="ECO:0000256" key="1">
    <source>
        <dbReference type="ARBA" id="ARBA00004141"/>
    </source>
</evidence>
<evidence type="ECO:0000256" key="5">
    <source>
        <dbReference type="ARBA" id="ARBA00022692"/>
    </source>
</evidence>
<evidence type="ECO:0000256" key="8">
    <source>
        <dbReference type="SAM" id="Phobius"/>
    </source>
</evidence>
<organism evidence="11 12">
    <name type="scientific">Candidatus Protofrankia datiscae</name>
    <dbReference type="NCBI Taxonomy" id="2716812"/>
    <lineage>
        <taxon>Bacteria</taxon>
        <taxon>Bacillati</taxon>
        <taxon>Actinomycetota</taxon>
        <taxon>Actinomycetes</taxon>
        <taxon>Frankiales</taxon>
        <taxon>Frankiaceae</taxon>
        <taxon>Protofrankia</taxon>
    </lineage>
</organism>
<dbReference type="Pfam" id="PF04138">
    <property type="entry name" value="GtrA_DPMS_TM"/>
    <property type="match status" value="1"/>
</dbReference>
<dbReference type="GO" id="GO:0035269">
    <property type="term" value="P:protein O-linked glycosylation via mannose"/>
    <property type="evidence" value="ECO:0007669"/>
    <property type="project" value="TreeGrafter"/>
</dbReference>
<dbReference type="SUPFAM" id="SSF53448">
    <property type="entry name" value="Nucleotide-diphospho-sugar transferases"/>
    <property type="match status" value="1"/>
</dbReference>
<dbReference type="GO" id="GO:0016020">
    <property type="term" value="C:membrane"/>
    <property type="evidence" value="ECO:0007669"/>
    <property type="project" value="UniProtKB-SubCell"/>
</dbReference>
<dbReference type="PANTHER" id="PTHR43398:SF1">
    <property type="entry name" value="DOLICHOL-PHOSPHATE MANNOSYLTRANSFERASE SUBUNIT 1"/>
    <property type="match status" value="1"/>
</dbReference>
<gene>
    <name evidence="11" type="ordered locus">FsymDg_4400</name>
</gene>
<keyword evidence="5 8" id="KW-0812">Transmembrane</keyword>
<dbReference type="AlphaFoldDB" id="F8AX33"/>
<dbReference type="eggNOG" id="COG2246">
    <property type="taxonomic scope" value="Bacteria"/>
</dbReference>
<dbReference type="EMBL" id="CP002801">
    <property type="protein sequence ID" value="AEH11653.1"/>
    <property type="molecule type" value="Genomic_DNA"/>
</dbReference>
<dbReference type="Proteomes" id="UP000001549">
    <property type="component" value="Chromosome"/>
</dbReference>
<dbReference type="EC" id="2.4.1.83" evidence="11"/>
<dbReference type="Pfam" id="PF00535">
    <property type="entry name" value="Glycos_transf_2"/>
    <property type="match status" value="1"/>
</dbReference>
<dbReference type="InterPro" id="IPR039528">
    <property type="entry name" value="DPM1-like"/>
</dbReference>
<dbReference type="RefSeq" id="WP_013875501.1">
    <property type="nucleotide sequence ID" value="NC_015656.1"/>
</dbReference>
<keyword evidence="7 8" id="KW-0472">Membrane</keyword>
<evidence type="ECO:0000256" key="3">
    <source>
        <dbReference type="ARBA" id="ARBA00022676"/>
    </source>
</evidence>
<accession>F8AX33</accession>
<keyword evidence="6 8" id="KW-1133">Transmembrane helix</keyword>
<dbReference type="CDD" id="cd06442">
    <property type="entry name" value="DPM1_like"/>
    <property type="match status" value="1"/>
</dbReference>
<feature type="domain" description="GtrA/DPMS transmembrane" evidence="10">
    <location>
        <begin position="281"/>
        <end position="394"/>
    </location>
</feature>
<dbReference type="InterPro" id="IPR001173">
    <property type="entry name" value="Glyco_trans_2-like"/>
</dbReference>
<feature type="domain" description="Glycosyltransferase 2-like" evidence="9">
    <location>
        <begin position="47"/>
        <end position="217"/>
    </location>
</feature>
<evidence type="ECO:0000256" key="4">
    <source>
        <dbReference type="ARBA" id="ARBA00022679"/>
    </source>
</evidence>
<dbReference type="GO" id="GO:0004582">
    <property type="term" value="F:dolichyl-phosphate beta-D-mannosyltransferase activity"/>
    <property type="evidence" value="ECO:0007669"/>
    <property type="project" value="UniProtKB-EC"/>
</dbReference>
<keyword evidence="3 11" id="KW-0328">Glycosyltransferase</keyword>
<name>F8AX33_9ACTN</name>
<dbReference type="eggNOG" id="COG0463">
    <property type="taxonomic scope" value="Bacteria"/>
</dbReference>
<protein>
    <submittedName>
        <fullName evidence="11">Dolichyl-phosphate beta-D-mannosyltransferase</fullName>
        <ecNumber evidence="11">2.4.1.83</ecNumber>
    </submittedName>
</protein>
<feature type="transmembrane region" description="Helical" evidence="8">
    <location>
        <begin position="370"/>
        <end position="390"/>
    </location>
</feature>
<dbReference type="HOGENOM" id="CLU_039727_1_0_11"/>
<feature type="transmembrane region" description="Helical" evidence="8">
    <location>
        <begin position="342"/>
        <end position="364"/>
    </location>
</feature>
<dbReference type="GO" id="GO:0006506">
    <property type="term" value="P:GPI anchor biosynthetic process"/>
    <property type="evidence" value="ECO:0007669"/>
    <property type="project" value="TreeGrafter"/>
</dbReference>
<comment type="similarity">
    <text evidence="2">Belongs to the glycosyltransferase 2 family.</text>
</comment>
<dbReference type="InterPro" id="IPR007267">
    <property type="entry name" value="GtrA_DPMS_TM"/>
</dbReference>
<evidence type="ECO:0000256" key="7">
    <source>
        <dbReference type="ARBA" id="ARBA00023136"/>
    </source>
</evidence>
<evidence type="ECO:0000259" key="10">
    <source>
        <dbReference type="Pfam" id="PF04138"/>
    </source>
</evidence>
<feature type="transmembrane region" description="Helical" evidence="8">
    <location>
        <begin position="307"/>
        <end position="330"/>
    </location>
</feature>
<evidence type="ECO:0000259" key="9">
    <source>
        <dbReference type="Pfam" id="PF00535"/>
    </source>
</evidence>
<comment type="subcellular location">
    <subcellularLocation>
        <location evidence="1">Membrane</location>
        <topology evidence="1">Multi-pass membrane protein</topology>
    </subcellularLocation>
</comment>
<evidence type="ECO:0000256" key="2">
    <source>
        <dbReference type="ARBA" id="ARBA00006739"/>
    </source>
</evidence>
<dbReference type="GO" id="GO:0006488">
    <property type="term" value="P:dolichol-linked oligosaccharide biosynthetic process"/>
    <property type="evidence" value="ECO:0007669"/>
    <property type="project" value="TreeGrafter"/>
</dbReference>
<dbReference type="KEGG" id="fsy:FsymDg_4400"/>
<keyword evidence="12" id="KW-1185">Reference proteome</keyword>
<dbReference type="InterPro" id="IPR029044">
    <property type="entry name" value="Nucleotide-diphossugar_trans"/>
</dbReference>
<dbReference type="STRING" id="656024.FsymDg_4400"/>
<evidence type="ECO:0000256" key="6">
    <source>
        <dbReference type="ARBA" id="ARBA00022989"/>
    </source>
</evidence>
<sequence length="432" mass="46656" precursor="true">MSVPDERVFDAYLADLVPRPRASSAVLSTTSTTSFPGYRPDEQMVVSVVVPTRNEAANIEPLLRRLDAALAGLPSEVIFVDDSDDDTPEIAMGLRRSVRMRIRVHHRPAPYRTGGLGGAVTEGIRLCRADYAVVLDGDLQHPPEVVPELLAAAVSGDVDVVVGSRYVTGGSASGLANGARRLVSSSANLLSQLVFPLRLRGVSDVMSGFFLVRVAALDLDRLRPDGYKILLELLVRTGRLRVVEVGYVFGERHAGESNASVSEGVRFARRLFSLRVPRAARFALVGVSGTLPNIAGTALLHHAGMHYMAAAVLATQLAILWNFIGCDLLVWERGNQSRARRYLPFAVLNNLDLVIRLPLLGLFVDRWHTSVPVATFVTLAVAVSVRYVLVDRMIYSERQRPARRHSQYGRGAVASAMGAGAAGSGAMGEAEA</sequence>
<evidence type="ECO:0000313" key="12">
    <source>
        <dbReference type="Proteomes" id="UP000001549"/>
    </source>
</evidence>
<dbReference type="Gene3D" id="3.90.550.10">
    <property type="entry name" value="Spore Coat Polysaccharide Biosynthesis Protein SpsA, Chain A"/>
    <property type="match status" value="1"/>
</dbReference>